<dbReference type="Proteomes" id="UP000551501">
    <property type="component" value="Unassembled WGS sequence"/>
</dbReference>
<feature type="transmembrane region" description="Helical" evidence="2">
    <location>
        <begin position="20"/>
        <end position="43"/>
    </location>
</feature>
<gene>
    <name evidence="3" type="ORF">BKA16_003514</name>
</gene>
<dbReference type="InterPro" id="IPR012338">
    <property type="entry name" value="Beta-lactam/transpept-like"/>
</dbReference>
<evidence type="ECO:0000313" key="3">
    <source>
        <dbReference type="EMBL" id="MBB4136962.1"/>
    </source>
</evidence>
<evidence type="ECO:0000256" key="1">
    <source>
        <dbReference type="SAM" id="MobiDB-lite"/>
    </source>
</evidence>
<dbReference type="EMBL" id="JACIFP010000001">
    <property type="protein sequence ID" value="MBB4136962.1"/>
    <property type="molecule type" value="Genomic_DNA"/>
</dbReference>
<feature type="region of interest" description="Disordered" evidence="1">
    <location>
        <begin position="45"/>
        <end position="66"/>
    </location>
</feature>
<protein>
    <recommendedName>
        <fullName evidence="5">Serine hydrolase</fullName>
    </recommendedName>
</protein>
<keyword evidence="2" id="KW-0472">Membrane</keyword>
<organism evidence="3 4">
    <name type="scientific">Gordonia humi</name>
    <dbReference type="NCBI Taxonomy" id="686429"/>
    <lineage>
        <taxon>Bacteria</taxon>
        <taxon>Bacillati</taxon>
        <taxon>Actinomycetota</taxon>
        <taxon>Actinomycetes</taxon>
        <taxon>Mycobacteriales</taxon>
        <taxon>Gordoniaceae</taxon>
        <taxon>Gordonia</taxon>
    </lineage>
</organism>
<keyword evidence="2" id="KW-0812">Transmembrane</keyword>
<accession>A0A840EZA1</accession>
<dbReference type="Gene3D" id="3.40.710.10">
    <property type="entry name" value="DD-peptidase/beta-lactamase superfamily"/>
    <property type="match status" value="1"/>
</dbReference>
<name>A0A840EZA1_9ACTN</name>
<evidence type="ECO:0000313" key="4">
    <source>
        <dbReference type="Proteomes" id="UP000551501"/>
    </source>
</evidence>
<sequence>MSSDGGRHRAGPDGESRSSLPPALAVIAVALVVVLGVGGYLLLRSTDDGTPTTTRTSTPRPTASAADLQSSFDALKLPIPTGIAIVPVGGGDPILAGDQNVHAAWSTIKAPLGLAAERKHGMSRTEAAAVVDSDNESARVLTRSLGDPADASRELETVLREGGDTTTRPARRHGDDYPMLGETMWSLADSATWTSNLPCMTGSDHIVELMRDVSRVQEWGLRRVGDQTPVKGGWGEMPDGGYLVRQIGVVGLPDGDRVAVSISTHEPGMTFEEGTRNLDRVATWLTENLHRLPGGACG</sequence>
<dbReference type="SUPFAM" id="SSF56601">
    <property type="entry name" value="beta-lactamase/transpeptidase-like"/>
    <property type="match status" value="1"/>
</dbReference>
<dbReference type="AlphaFoldDB" id="A0A840EZA1"/>
<keyword evidence="4" id="KW-1185">Reference proteome</keyword>
<keyword evidence="2" id="KW-1133">Transmembrane helix</keyword>
<dbReference type="RefSeq" id="WP_183371870.1">
    <property type="nucleotide sequence ID" value="NZ_BAABHL010000126.1"/>
</dbReference>
<proteinExistence type="predicted"/>
<reference evidence="3 4" key="1">
    <citation type="submission" date="2020-08" db="EMBL/GenBank/DDBJ databases">
        <title>Sequencing the genomes of 1000 actinobacteria strains.</title>
        <authorList>
            <person name="Klenk H.-P."/>
        </authorList>
    </citation>
    <scope>NUCLEOTIDE SEQUENCE [LARGE SCALE GENOMIC DNA]</scope>
    <source>
        <strain evidence="3 4">DSM 45298</strain>
    </source>
</reference>
<evidence type="ECO:0000256" key="2">
    <source>
        <dbReference type="SAM" id="Phobius"/>
    </source>
</evidence>
<comment type="caution">
    <text evidence="3">The sequence shown here is derived from an EMBL/GenBank/DDBJ whole genome shotgun (WGS) entry which is preliminary data.</text>
</comment>
<evidence type="ECO:0008006" key="5">
    <source>
        <dbReference type="Google" id="ProtNLM"/>
    </source>
</evidence>